<accession>A0A2I2L5I3</accession>
<keyword evidence="2" id="KW-1185">Reference proteome</keyword>
<dbReference type="Proteomes" id="UP000236316">
    <property type="component" value="Segment"/>
</dbReference>
<gene>
    <name evidence="1" type="ORF">ORPV_867</name>
</gene>
<feature type="non-terminal residue" evidence="1">
    <location>
        <position position="1"/>
    </location>
</feature>
<dbReference type="RefSeq" id="YP_009449073.1">
    <property type="nucleotide sequence ID" value="NC_036594.1"/>
</dbReference>
<dbReference type="GeneID" id="35382702"/>
<proteinExistence type="predicted"/>
<sequence length="79" mass="9427">LSGDDRLNMLLREKILNIEHNSIKYYNETWEINFANCGNLKFDVIYNREMIKVEVCIYDDNIAEYIVRDVNECDDVCML</sequence>
<name>A0A2I2L5I3_9VIRU</name>
<evidence type="ECO:0000313" key="2">
    <source>
        <dbReference type="Proteomes" id="UP000236316"/>
    </source>
</evidence>
<dbReference type="EMBL" id="LT906555">
    <property type="protein sequence ID" value="SNW62771.1"/>
    <property type="molecule type" value="Genomic_DNA"/>
</dbReference>
<dbReference type="KEGG" id="vg:35382702"/>
<organism evidence="1">
    <name type="scientific">Orpheovirus IHUMI-LCC2</name>
    <dbReference type="NCBI Taxonomy" id="2023057"/>
    <lineage>
        <taxon>Viruses</taxon>
        <taxon>Varidnaviria</taxon>
        <taxon>Bamfordvirae</taxon>
        <taxon>Nucleocytoviricota</taxon>
        <taxon>Megaviricetes</taxon>
        <taxon>Pimascovirales</taxon>
        <taxon>Ocovirineae</taxon>
        <taxon>Orpheoviridae</taxon>
        <taxon>Alphaorpheovirus</taxon>
        <taxon>Alphaorpheovirus massiliense</taxon>
    </lineage>
</organism>
<reference evidence="1" key="1">
    <citation type="submission" date="2017-08" db="EMBL/GenBank/DDBJ databases">
        <authorList>
            <consortium name="Urmite Genomes"/>
        </authorList>
    </citation>
    <scope>NUCLEOTIDE SEQUENCE [LARGE SCALE GENOMIC DNA]</scope>
    <source>
        <strain evidence="1">IHUMI-LCC2</strain>
    </source>
</reference>
<protein>
    <submittedName>
        <fullName evidence="1">Uncharacterized protein</fullName>
    </submittedName>
</protein>
<evidence type="ECO:0000313" key="1">
    <source>
        <dbReference type="EMBL" id="SNW62771.1"/>
    </source>
</evidence>